<keyword evidence="8" id="KW-1185">Reference proteome</keyword>
<comment type="subcellular location">
    <subcellularLocation>
        <location evidence="1">Membrane</location>
        <topology evidence="1">Multi-pass membrane protein</topology>
    </subcellularLocation>
</comment>
<dbReference type="AlphaFoldDB" id="A0A1R0H0K8"/>
<dbReference type="PANTHER" id="PTHR13144">
    <property type="entry name" value="TEX261 PROTEIN"/>
    <property type="match status" value="1"/>
</dbReference>
<keyword evidence="4 6" id="KW-1133">Transmembrane helix</keyword>
<name>A0A1R0H0K8_9FUNG</name>
<evidence type="ECO:0000256" key="2">
    <source>
        <dbReference type="ARBA" id="ARBA00008096"/>
    </source>
</evidence>
<comment type="similarity">
    <text evidence="2">Belongs to the SVP26 family.</text>
</comment>
<protein>
    <submittedName>
        <fullName evidence="7">Protein SVP26</fullName>
    </submittedName>
</protein>
<feature type="transmembrane region" description="Helical" evidence="6">
    <location>
        <begin position="149"/>
        <end position="171"/>
    </location>
</feature>
<dbReference type="EMBL" id="LSSL01001336">
    <property type="protein sequence ID" value="OLY82667.1"/>
    <property type="molecule type" value="Genomic_DNA"/>
</dbReference>
<evidence type="ECO:0000256" key="4">
    <source>
        <dbReference type="ARBA" id="ARBA00022989"/>
    </source>
</evidence>
<dbReference type="PANTHER" id="PTHR13144:SF0">
    <property type="entry name" value="PROTEIN TEX261"/>
    <property type="match status" value="1"/>
</dbReference>
<dbReference type="OrthoDB" id="28257at2759"/>
<feature type="transmembrane region" description="Helical" evidence="6">
    <location>
        <begin position="39"/>
        <end position="58"/>
    </location>
</feature>
<gene>
    <name evidence="7" type="ORF">AYI68_g3207</name>
</gene>
<keyword evidence="5 6" id="KW-0472">Membrane</keyword>
<dbReference type="GO" id="GO:0000139">
    <property type="term" value="C:Golgi membrane"/>
    <property type="evidence" value="ECO:0007669"/>
    <property type="project" value="TreeGrafter"/>
</dbReference>
<dbReference type="GO" id="GO:0030134">
    <property type="term" value="C:COPII-coated ER to Golgi transport vesicle"/>
    <property type="evidence" value="ECO:0007669"/>
    <property type="project" value="TreeGrafter"/>
</dbReference>
<proteinExistence type="inferred from homology"/>
<dbReference type="GO" id="GO:0005789">
    <property type="term" value="C:endoplasmic reticulum membrane"/>
    <property type="evidence" value="ECO:0007669"/>
    <property type="project" value="TreeGrafter"/>
</dbReference>
<dbReference type="GO" id="GO:0006888">
    <property type="term" value="P:endoplasmic reticulum to Golgi vesicle-mediated transport"/>
    <property type="evidence" value="ECO:0007669"/>
    <property type="project" value="InterPro"/>
</dbReference>
<evidence type="ECO:0000256" key="1">
    <source>
        <dbReference type="ARBA" id="ARBA00004141"/>
    </source>
</evidence>
<dbReference type="InterPro" id="IPR007277">
    <property type="entry name" value="Svp26/Tex261"/>
</dbReference>
<dbReference type="Pfam" id="PF04148">
    <property type="entry name" value="Erv26"/>
    <property type="match status" value="1"/>
</dbReference>
<keyword evidence="3 6" id="KW-0812">Transmembrane</keyword>
<evidence type="ECO:0000256" key="6">
    <source>
        <dbReference type="SAM" id="Phobius"/>
    </source>
</evidence>
<reference evidence="7 8" key="1">
    <citation type="journal article" date="2016" name="Mol. Biol. Evol.">
        <title>Genome-Wide Survey of Gut Fungi (Harpellales) Reveals the First Horizontally Transferred Ubiquitin Gene from a Mosquito Host.</title>
        <authorList>
            <person name="Wang Y."/>
            <person name="White M.M."/>
            <person name="Kvist S."/>
            <person name="Moncalvo J.M."/>
        </authorList>
    </citation>
    <scope>NUCLEOTIDE SEQUENCE [LARGE SCALE GENOMIC DNA]</scope>
    <source>
        <strain evidence="7 8">ALG-7-W6</strain>
    </source>
</reference>
<dbReference type="Proteomes" id="UP000187455">
    <property type="component" value="Unassembled WGS sequence"/>
</dbReference>
<evidence type="ECO:0000256" key="3">
    <source>
        <dbReference type="ARBA" id="ARBA00022692"/>
    </source>
</evidence>
<dbReference type="GO" id="GO:0097020">
    <property type="term" value="F:COPII receptor activity"/>
    <property type="evidence" value="ECO:0007669"/>
    <property type="project" value="InterPro"/>
</dbReference>
<feature type="transmembrane region" description="Helical" evidence="6">
    <location>
        <begin position="119"/>
        <end position="143"/>
    </location>
</feature>
<feature type="transmembrane region" description="Helical" evidence="6">
    <location>
        <begin position="70"/>
        <end position="88"/>
    </location>
</feature>
<evidence type="ECO:0000256" key="5">
    <source>
        <dbReference type="ARBA" id="ARBA00023136"/>
    </source>
</evidence>
<feature type="transmembrane region" description="Helical" evidence="6">
    <location>
        <begin position="7"/>
        <end position="27"/>
    </location>
</feature>
<accession>A0A1R0H0K8</accession>
<evidence type="ECO:0000313" key="8">
    <source>
        <dbReference type="Proteomes" id="UP000187455"/>
    </source>
</evidence>
<comment type="caution">
    <text evidence="7">The sequence shown here is derived from an EMBL/GenBank/DDBJ whole genome shotgun (WGS) entry which is preliminary data.</text>
</comment>
<sequence length="212" mass="23548">MGLVIKLISVLGLVALILLLLFCIAILSPPPTHIFTYHLYNINNFLSIFLGSGLYIASEWVEENSRKAKRILEVYTLVSLVLLLSFLLIDGAPFLRIVFSVVCLGVYSLFLNTFPLVNIASFTFVASCACALGNHFVWFLYFADNVSEFSVLEIVSFMTICVWLLPILYLISLDSPGNALPSFDSSGKSKKRQKIFSNIFSFFSNDSSPASS</sequence>
<organism evidence="7 8">
    <name type="scientific">Smittium mucronatum</name>
    <dbReference type="NCBI Taxonomy" id="133383"/>
    <lineage>
        <taxon>Eukaryota</taxon>
        <taxon>Fungi</taxon>
        <taxon>Fungi incertae sedis</taxon>
        <taxon>Zoopagomycota</taxon>
        <taxon>Kickxellomycotina</taxon>
        <taxon>Harpellomycetes</taxon>
        <taxon>Harpellales</taxon>
        <taxon>Legeriomycetaceae</taxon>
        <taxon>Smittium</taxon>
    </lineage>
</organism>
<evidence type="ECO:0000313" key="7">
    <source>
        <dbReference type="EMBL" id="OLY82667.1"/>
    </source>
</evidence>